<feature type="domain" description="AB hydrolase-1" evidence="1">
    <location>
        <begin position="42"/>
        <end position="152"/>
    </location>
</feature>
<dbReference type="InterPro" id="IPR050266">
    <property type="entry name" value="AB_hydrolase_sf"/>
</dbReference>
<dbReference type="PANTHER" id="PTHR43798:SF33">
    <property type="entry name" value="HYDROLASE, PUTATIVE (AFU_ORTHOLOGUE AFUA_2G14860)-RELATED"/>
    <property type="match status" value="1"/>
</dbReference>
<reference evidence="2" key="1">
    <citation type="journal article" date="2020" name="Microorganisms">
        <title>Reliable Identification of Environmental Pseudomonas Isolates Using the rpoD Gene.</title>
        <authorList>
            <consortium name="The Broad Institute Genome Sequencing Platform"/>
            <person name="Girard L."/>
            <person name="Lood C."/>
            <person name="Rokni-Zadeh H."/>
            <person name="van Noort V."/>
            <person name="Lavigne R."/>
            <person name="De Mot R."/>
        </authorList>
    </citation>
    <scope>NUCLEOTIDE SEQUENCE</scope>
    <source>
        <strain evidence="2">SWRI10</strain>
    </source>
</reference>
<dbReference type="PRINTS" id="PR00111">
    <property type="entry name" value="ABHYDROLASE"/>
</dbReference>
<keyword evidence="2" id="KW-0378">Hydrolase</keyword>
<dbReference type="PANTHER" id="PTHR43798">
    <property type="entry name" value="MONOACYLGLYCEROL LIPASE"/>
    <property type="match status" value="1"/>
</dbReference>
<dbReference type="GO" id="GO:0016020">
    <property type="term" value="C:membrane"/>
    <property type="evidence" value="ECO:0007669"/>
    <property type="project" value="TreeGrafter"/>
</dbReference>
<dbReference type="Gene3D" id="3.40.50.1820">
    <property type="entry name" value="alpha/beta hydrolase"/>
    <property type="match status" value="1"/>
</dbReference>
<proteinExistence type="predicted"/>
<accession>A0A923G413</accession>
<reference evidence="2" key="2">
    <citation type="submission" date="2020-07" db="EMBL/GenBank/DDBJ databases">
        <authorList>
            <person name="Lood C."/>
            <person name="Girard L."/>
        </authorList>
    </citation>
    <scope>NUCLEOTIDE SEQUENCE</scope>
    <source>
        <strain evidence="2">SWRI10</strain>
    </source>
</reference>
<dbReference type="InterPro" id="IPR029058">
    <property type="entry name" value="AB_hydrolase_fold"/>
</dbReference>
<dbReference type="GO" id="GO:0016787">
    <property type="term" value="F:hydrolase activity"/>
    <property type="evidence" value="ECO:0007669"/>
    <property type="project" value="UniProtKB-KW"/>
</dbReference>
<evidence type="ECO:0000313" key="2">
    <source>
        <dbReference type="EMBL" id="MBC3443820.1"/>
    </source>
</evidence>
<name>A0A923G413_9PSED</name>
<sequence>MTTVTDNLLAPLLGQLEQRFCERLLRLHDGQQALREAGSGEAVVLLHGIGSGAASWLQVALGLSERARVIAWDAPGYGQSAPLPMAKPSAQDYAGRLLQMLDALGIERCLLVGHSLGALTAAAFAQAHPQRVSRLVLLSPARGYGAPELAEQGRVVRDKRLHSLELLGIAQLARERSAHLLSPSASAMALAWVQWNMARLLPHGYRQAIELLCGDHLLRYAPGSADAIAGQTRSHAARRSVAWERACPATAPERTADTPPCEVHCGSVDGITRPDDCQALAQSLGAPFSLIVGAGHACAIEQPHTVIGLLARALDASLTGSVL</sequence>
<dbReference type="InterPro" id="IPR000073">
    <property type="entry name" value="AB_hydrolase_1"/>
</dbReference>
<dbReference type="RefSeq" id="WP_186557454.1">
    <property type="nucleotide sequence ID" value="NZ_JABWRE020000001.1"/>
</dbReference>
<dbReference type="EMBL" id="JABWRE020000001">
    <property type="protein sequence ID" value="MBV4535004.1"/>
    <property type="molecule type" value="Genomic_DNA"/>
</dbReference>
<dbReference type="EMBL" id="JABWRE010000030">
    <property type="protein sequence ID" value="MBC3443820.1"/>
    <property type="molecule type" value="Genomic_DNA"/>
</dbReference>
<gene>
    <name evidence="3" type="ORF">HU737_003300</name>
    <name evidence="2" type="ORF">HU737_24280</name>
</gene>
<comment type="caution">
    <text evidence="2">The sequence shown here is derived from an EMBL/GenBank/DDBJ whole genome shotgun (WGS) entry which is preliminary data.</text>
</comment>
<organism evidence="2">
    <name type="scientific">Pseudomonas urmiensis</name>
    <dbReference type="NCBI Taxonomy" id="2745493"/>
    <lineage>
        <taxon>Bacteria</taxon>
        <taxon>Pseudomonadati</taxon>
        <taxon>Pseudomonadota</taxon>
        <taxon>Gammaproteobacteria</taxon>
        <taxon>Pseudomonadales</taxon>
        <taxon>Pseudomonadaceae</taxon>
        <taxon>Pseudomonas</taxon>
    </lineage>
</organism>
<dbReference type="AlphaFoldDB" id="A0A923G413"/>
<protein>
    <submittedName>
        <fullName evidence="2">Alpha/beta fold hydrolase</fullName>
    </submittedName>
</protein>
<dbReference type="Pfam" id="PF00561">
    <property type="entry name" value="Abhydrolase_1"/>
    <property type="match status" value="1"/>
</dbReference>
<dbReference type="SUPFAM" id="SSF53474">
    <property type="entry name" value="alpha/beta-Hydrolases"/>
    <property type="match status" value="1"/>
</dbReference>
<evidence type="ECO:0000259" key="1">
    <source>
        <dbReference type="Pfam" id="PF00561"/>
    </source>
</evidence>
<reference evidence="3" key="3">
    <citation type="submission" date="2021-06" db="EMBL/GenBank/DDBJ databases">
        <title>Updating the genus Pseudomonas: Description of 43 new species and partition of the Pseudomonas putida group.</title>
        <authorList>
            <person name="Girard L."/>
            <person name="Lood C."/>
            <person name="Vandamme P."/>
            <person name="Rokni-Zadeh H."/>
            <person name="Van Noort V."/>
            <person name="Hofte M."/>
            <person name="Lavigne R."/>
            <person name="De Mot R."/>
        </authorList>
    </citation>
    <scope>NUCLEOTIDE SEQUENCE</scope>
    <source>
        <strain evidence="3">SWRI10</strain>
    </source>
</reference>
<dbReference type="Proteomes" id="UP000599879">
    <property type="component" value="Unassembled WGS sequence"/>
</dbReference>
<evidence type="ECO:0000313" key="3">
    <source>
        <dbReference type="EMBL" id="MBV4535004.1"/>
    </source>
</evidence>